<keyword evidence="6" id="KW-0812">Transmembrane</keyword>
<keyword evidence="10" id="KW-1133">Transmembrane helix</keyword>
<evidence type="ECO:0000259" key="14">
    <source>
        <dbReference type="PROSITE" id="PS50011"/>
    </source>
</evidence>
<dbReference type="SUPFAM" id="SSF56112">
    <property type="entry name" value="Protein kinase-like (PK-like)"/>
    <property type="match status" value="1"/>
</dbReference>
<proteinExistence type="predicted"/>
<accession>A0A8S9QNB9</accession>
<dbReference type="PANTHER" id="PTHR47982">
    <property type="entry name" value="PROLINE-RICH RECEPTOR-LIKE PROTEIN KINASE PERK4"/>
    <property type="match status" value="1"/>
</dbReference>
<comment type="caution">
    <text evidence="15">The sequence shown here is derived from an EMBL/GenBank/DDBJ whole genome shotgun (WGS) entry which is preliminary data.</text>
</comment>
<comment type="catalytic activity">
    <reaction evidence="12">
        <text>L-threonyl-[protein] + ATP = O-phospho-L-threonyl-[protein] + ADP + H(+)</text>
        <dbReference type="Rhea" id="RHEA:46608"/>
        <dbReference type="Rhea" id="RHEA-COMP:11060"/>
        <dbReference type="Rhea" id="RHEA-COMP:11605"/>
        <dbReference type="ChEBI" id="CHEBI:15378"/>
        <dbReference type="ChEBI" id="CHEBI:30013"/>
        <dbReference type="ChEBI" id="CHEBI:30616"/>
        <dbReference type="ChEBI" id="CHEBI:61977"/>
        <dbReference type="ChEBI" id="CHEBI:456216"/>
        <dbReference type="EC" id="2.7.11.1"/>
    </reaction>
</comment>
<keyword evidence="5" id="KW-0808">Transferase</keyword>
<keyword evidence="3" id="KW-1003">Cell membrane</keyword>
<dbReference type="Gene3D" id="1.10.510.10">
    <property type="entry name" value="Transferase(Phosphotransferase) domain 1"/>
    <property type="match status" value="1"/>
</dbReference>
<dbReference type="GO" id="GO:0005524">
    <property type="term" value="F:ATP binding"/>
    <property type="evidence" value="ECO:0007669"/>
    <property type="project" value="UniProtKB-KW"/>
</dbReference>
<dbReference type="EC" id="2.7.11.1" evidence="2"/>
<comment type="subcellular location">
    <subcellularLocation>
        <location evidence="1">Cell membrane</location>
        <topology evidence="1">Single-pass membrane protein</topology>
    </subcellularLocation>
</comment>
<evidence type="ECO:0000313" key="16">
    <source>
        <dbReference type="Proteomes" id="UP000712600"/>
    </source>
</evidence>
<evidence type="ECO:0000256" key="3">
    <source>
        <dbReference type="ARBA" id="ARBA00022475"/>
    </source>
</evidence>
<dbReference type="InterPro" id="IPR047117">
    <property type="entry name" value="PERK1-13-like"/>
</dbReference>
<evidence type="ECO:0000256" key="2">
    <source>
        <dbReference type="ARBA" id="ARBA00012513"/>
    </source>
</evidence>
<dbReference type="PROSITE" id="PS00108">
    <property type="entry name" value="PROTEIN_KINASE_ST"/>
    <property type="match status" value="1"/>
</dbReference>
<gene>
    <name evidence="15" type="ORF">F2Q69_00019796</name>
</gene>
<dbReference type="GO" id="GO:0004674">
    <property type="term" value="F:protein serine/threonine kinase activity"/>
    <property type="evidence" value="ECO:0007669"/>
    <property type="project" value="UniProtKB-KW"/>
</dbReference>
<reference evidence="15" key="1">
    <citation type="submission" date="2019-12" db="EMBL/GenBank/DDBJ databases">
        <title>Genome sequencing and annotation of Brassica cretica.</title>
        <authorList>
            <person name="Studholme D.J."/>
            <person name="Sarris P."/>
        </authorList>
    </citation>
    <scope>NUCLEOTIDE SEQUENCE</scope>
    <source>
        <strain evidence="15">PFS-109/04</strain>
        <tissue evidence="15">Leaf</tissue>
    </source>
</reference>
<evidence type="ECO:0000256" key="12">
    <source>
        <dbReference type="ARBA" id="ARBA00047899"/>
    </source>
</evidence>
<keyword evidence="4" id="KW-0723">Serine/threonine-protein kinase</keyword>
<dbReference type="EMBL" id="QGKX02001290">
    <property type="protein sequence ID" value="KAF3539764.1"/>
    <property type="molecule type" value="Genomic_DNA"/>
</dbReference>
<dbReference type="AlphaFoldDB" id="A0A8S9QNB9"/>
<evidence type="ECO:0000256" key="7">
    <source>
        <dbReference type="ARBA" id="ARBA00022741"/>
    </source>
</evidence>
<dbReference type="Proteomes" id="UP000712600">
    <property type="component" value="Unassembled WGS sequence"/>
</dbReference>
<feature type="domain" description="Protein kinase" evidence="14">
    <location>
        <begin position="1"/>
        <end position="207"/>
    </location>
</feature>
<dbReference type="SMART" id="SM00220">
    <property type="entry name" value="S_TKc"/>
    <property type="match status" value="1"/>
</dbReference>
<evidence type="ECO:0000256" key="10">
    <source>
        <dbReference type="ARBA" id="ARBA00022989"/>
    </source>
</evidence>
<evidence type="ECO:0000256" key="11">
    <source>
        <dbReference type="ARBA" id="ARBA00023136"/>
    </source>
</evidence>
<dbReference type="InterPro" id="IPR011009">
    <property type="entry name" value="Kinase-like_dom_sf"/>
</dbReference>
<keyword evidence="7" id="KW-0547">Nucleotide-binding</keyword>
<protein>
    <recommendedName>
        <fullName evidence="2">non-specific serine/threonine protein kinase</fullName>
        <ecNumber evidence="2">2.7.11.1</ecNumber>
    </recommendedName>
</protein>
<dbReference type="InterPro" id="IPR008271">
    <property type="entry name" value="Ser/Thr_kinase_AS"/>
</dbReference>
<dbReference type="InterPro" id="IPR001245">
    <property type="entry name" value="Ser-Thr/Tyr_kinase_cat_dom"/>
</dbReference>
<evidence type="ECO:0000256" key="9">
    <source>
        <dbReference type="ARBA" id="ARBA00022840"/>
    </source>
</evidence>
<evidence type="ECO:0000256" key="13">
    <source>
        <dbReference type="ARBA" id="ARBA00048679"/>
    </source>
</evidence>
<dbReference type="Pfam" id="PF07714">
    <property type="entry name" value="PK_Tyr_Ser-Thr"/>
    <property type="match status" value="1"/>
</dbReference>
<keyword evidence="9" id="KW-0067">ATP-binding</keyword>
<comment type="catalytic activity">
    <reaction evidence="13">
        <text>L-seryl-[protein] + ATP = O-phospho-L-seryl-[protein] + ADP + H(+)</text>
        <dbReference type="Rhea" id="RHEA:17989"/>
        <dbReference type="Rhea" id="RHEA-COMP:9863"/>
        <dbReference type="Rhea" id="RHEA-COMP:11604"/>
        <dbReference type="ChEBI" id="CHEBI:15378"/>
        <dbReference type="ChEBI" id="CHEBI:29999"/>
        <dbReference type="ChEBI" id="CHEBI:30616"/>
        <dbReference type="ChEBI" id="CHEBI:83421"/>
        <dbReference type="ChEBI" id="CHEBI:456216"/>
        <dbReference type="EC" id="2.7.11.1"/>
    </reaction>
</comment>
<dbReference type="GO" id="GO:0005886">
    <property type="term" value="C:plasma membrane"/>
    <property type="evidence" value="ECO:0007669"/>
    <property type="project" value="UniProtKB-SubCell"/>
</dbReference>
<keyword evidence="8" id="KW-0418">Kinase</keyword>
<organism evidence="15 16">
    <name type="scientific">Brassica cretica</name>
    <name type="common">Mustard</name>
    <dbReference type="NCBI Taxonomy" id="69181"/>
    <lineage>
        <taxon>Eukaryota</taxon>
        <taxon>Viridiplantae</taxon>
        <taxon>Streptophyta</taxon>
        <taxon>Embryophyta</taxon>
        <taxon>Tracheophyta</taxon>
        <taxon>Spermatophyta</taxon>
        <taxon>Magnoliopsida</taxon>
        <taxon>eudicotyledons</taxon>
        <taxon>Gunneridae</taxon>
        <taxon>Pentapetalae</taxon>
        <taxon>rosids</taxon>
        <taxon>malvids</taxon>
        <taxon>Brassicales</taxon>
        <taxon>Brassicaceae</taxon>
        <taxon>Brassiceae</taxon>
        <taxon>Brassica</taxon>
    </lineage>
</organism>
<name>A0A8S9QNB9_BRACR</name>
<evidence type="ECO:0000256" key="1">
    <source>
        <dbReference type="ARBA" id="ARBA00004162"/>
    </source>
</evidence>
<dbReference type="InterPro" id="IPR000719">
    <property type="entry name" value="Prot_kinase_dom"/>
</dbReference>
<dbReference type="PANTHER" id="PTHR47982:SF33">
    <property type="entry name" value="PROLINE-RICH RECEPTOR-LIKE PROTEIN KINASE PERK15"/>
    <property type="match status" value="1"/>
</dbReference>
<keyword evidence="11" id="KW-0472">Membrane</keyword>
<evidence type="ECO:0000313" key="15">
    <source>
        <dbReference type="EMBL" id="KAF3539764.1"/>
    </source>
</evidence>
<sequence length="211" mass="23072">MKIPATVPATVDYREGVVSQSPISCAMKWTCVIKRESDGIRGRLIDLCQRFIVPFGSCKPKIIHRDIKAANYLIGDSYEAKVADYGLSRSALDSDSHISTRIMGTFGYLTPDYATSGQLSEKADVLSFGVVLLELITGRKPLAKPLIVQSLKDGNFDGLVDPRLADSLDANEMMRMVSCAAASVRTSAKHRPKMSQIVRAFEGNLSLDDLN</sequence>
<dbReference type="PROSITE" id="PS50011">
    <property type="entry name" value="PROTEIN_KINASE_DOM"/>
    <property type="match status" value="1"/>
</dbReference>
<evidence type="ECO:0000256" key="4">
    <source>
        <dbReference type="ARBA" id="ARBA00022527"/>
    </source>
</evidence>
<evidence type="ECO:0000256" key="5">
    <source>
        <dbReference type="ARBA" id="ARBA00022679"/>
    </source>
</evidence>
<evidence type="ECO:0000256" key="6">
    <source>
        <dbReference type="ARBA" id="ARBA00022692"/>
    </source>
</evidence>
<evidence type="ECO:0000256" key="8">
    <source>
        <dbReference type="ARBA" id="ARBA00022777"/>
    </source>
</evidence>